<proteinExistence type="predicted"/>
<dbReference type="RefSeq" id="WP_250196513.1">
    <property type="nucleotide sequence ID" value="NZ_CP097635.1"/>
</dbReference>
<accession>A0ABY4S8H6</accession>
<feature type="chain" id="PRO_5045464814" description="Secreted protein" evidence="1">
    <location>
        <begin position="27"/>
        <end position="128"/>
    </location>
</feature>
<organism evidence="2 3">
    <name type="scientific">Aquincola tertiaricarbonis</name>
    <dbReference type="NCBI Taxonomy" id="391953"/>
    <lineage>
        <taxon>Bacteria</taxon>
        <taxon>Pseudomonadati</taxon>
        <taxon>Pseudomonadota</taxon>
        <taxon>Betaproteobacteria</taxon>
        <taxon>Burkholderiales</taxon>
        <taxon>Sphaerotilaceae</taxon>
        <taxon>Aquincola</taxon>
    </lineage>
</organism>
<gene>
    <name evidence="2" type="ORF">MW290_06905</name>
</gene>
<evidence type="ECO:0000256" key="1">
    <source>
        <dbReference type="SAM" id="SignalP"/>
    </source>
</evidence>
<keyword evidence="3" id="KW-1185">Reference proteome</keyword>
<sequence length="128" mass="14029">MSHLRTLLRPATVLALTCAALGSALAADTPNDYPTIDRVVYVQECMATHPGPQFEMMNKCACALDAMARELKYDDYVEMSTAAKATSIGGERGSYIREAPALQKDIKRYKELQAKVEKGCFLGPAVQR</sequence>
<evidence type="ECO:0008006" key="4">
    <source>
        <dbReference type="Google" id="ProtNLM"/>
    </source>
</evidence>
<feature type="signal peptide" evidence="1">
    <location>
        <begin position="1"/>
        <end position="26"/>
    </location>
</feature>
<name>A0ABY4S8H6_AQUTE</name>
<keyword evidence="1" id="KW-0732">Signal</keyword>
<dbReference type="EMBL" id="CP097635">
    <property type="protein sequence ID" value="URI08291.1"/>
    <property type="molecule type" value="Genomic_DNA"/>
</dbReference>
<evidence type="ECO:0000313" key="2">
    <source>
        <dbReference type="EMBL" id="URI08291.1"/>
    </source>
</evidence>
<evidence type="ECO:0000313" key="3">
    <source>
        <dbReference type="Proteomes" id="UP001056201"/>
    </source>
</evidence>
<reference evidence="2" key="1">
    <citation type="submission" date="2022-05" db="EMBL/GenBank/DDBJ databases">
        <title>An RpoN-dependent PEP-CTERM gene is involved in floc formation of an Aquincola tertiaricarbonis strain.</title>
        <authorList>
            <person name="Qiu D."/>
            <person name="Xia M."/>
        </authorList>
    </citation>
    <scope>NUCLEOTIDE SEQUENCE</scope>
    <source>
        <strain evidence="2">RN12</strain>
    </source>
</reference>
<protein>
    <recommendedName>
        <fullName evidence="4">Secreted protein</fullName>
    </recommendedName>
</protein>
<dbReference type="Proteomes" id="UP001056201">
    <property type="component" value="Chromosome 1"/>
</dbReference>